<feature type="domain" description="Reductase C-terminal" evidence="6">
    <location>
        <begin position="322"/>
        <end position="406"/>
    </location>
</feature>
<keyword evidence="2" id="KW-0285">Flavoprotein</keyword>
<evidence type="ECO:0000256" key="3">
    <source>
        <dbReference type="ARBA" id="ARBA00022827"/>
    </source>
</evidence>
<dbReference type="EMBL" id="SDWW01000011">
    <property type="protein sequence ID" value="RYV51877.1"/>
    <property type="molecule type" value="Genomic_DNA"/>
</dbReference>
<dbReference type="Proteomes" id="UP000293764">
    <property type="component" value="Unassembled WGS sequence"/>
</dbReference>
<sequence>MDPKQTFVIVGASLAGAAAAQVLREEGFDGQIVLIGSEPNRPYERPPLSKGLLLGTAPLEDVFVHPSDWYAWNDIDLRLATTVTSIDRAARVVVCDDGRRVGYDRLLLTTGSEPRRLTVPGAGLDGVVYLRRLEDCELLKIEIDRASRVAIIGGGWIGLEVAAAARAAGREVAVIETAELPLLRVLGREVAQIYADLHHAHGVRLLLGAQVVGLTGDGLVTGVELADGSAVPADLVVVGIGITPVVALAADAGLDVTGGVLVDEHLCTADPAVFAAGDVANAYHPTLRRRLRVEHWENARRQGAIAAKAMLGQDATFDRLPYFFSDQYDLGMEYVGYVEPGEADQVVFRGEVRRHEFIAFWLAGGRVLAGMNVNVWDVVGDIEDLIASARTVDPARLADPSIPLAAV</sequence>
<protein>
    <submittedName>
        <fullName evidence="7">NAD(P)/FAD-dependent oxidoreductase</fullName>
    </submittedName>
</protein>
<dbReference type="Gene3D" id="3.50.50.60">
    <property type="entry name" value="FAD/NAD(P)-binding domain"/>
    <property type="match status" value="2"/>
</dbReference>
<evidence type="ECO:0000256" key="4">
    <source>
        <dbReference type="ARBA" id="ARBA00023002"/>
    </source>
</evidence>
<feature type="domain" description="FAD/NAD(P)-binding" evidence="5">
    <location>
        <begin position="7"/>
        <end position="303"/>
    </location>
</feature>
<dbReference type="Pfam" id="PF14759">
    <property type="entry name" value="Reductase_C"/>
    <property type="match status" value="1"/>
</dbReference>
<evidence type="ECO:0000313" key="7">
    <source>
        <dbReference type="EMBL" id="RYV51877.1"/>
    </source>
</evidence>
<dbReference type="GO" id="GO:0016651">
    <property type="term" value="F:oxidoreductase activity, acting on NAD(P)H"/>
    <property type="evidence" value="ECO:0007669"/>
    <property type="project" value="TreeGrafter"/>
</dbReference>
<evidence type="ECO:0000259" key="6">
    <source>
        <dbReference type="Pfam" id="PF14759"/>
    </source>
</evidence>
<dbReference type="AlphaFoldDB" id="A0A4Q5N543"/>
<gene>
    <name evidence="7" type="ORF">EUA98_06480</name>
</gene>
<name>A0A4Q5N543_9MICO</name>
<dbReference type="Pfam" id="PF07992">
    <property type="entry name" value="Pyr_redox_2"/>
    <property type="match status" value="1"/>
</dbReference>
<dbReference type="InterPro" id="IPR016156">
    <property type="entry name" value="FAD/NAD-linked_Rdtase_dimer_sf"/>
</dbReference>
<dbReference type="SUPFAM" id="SSF55424">
    <property type="entry name" value="FAD/NAD-linked reductases, dimerisation (C-terminal) domain"/>
    <property type="match status" value="1"/>
</dbReference>
<comment type="cofactor">
    <cofactor evidence="1">
        <name>FAD</name>
        <dbReference type="ChEBI" id="CHEBI:57692"/>
    </cofactor>
</comment>
<dbReference type="PRINTS" id="PR00368">
    <property type="entry name" value="FADPNR"/>
</dbReference>
<dbReference type="InterPro" id="IPR023753">
    <property type="entry name" value="FAD/NAD-binding_dom"/>
</dbReference>
<comment type="caution">
    <text evidence="7">The sequence shown here is derived from an EMBL/GenBank/DDBJ whole genome shotgun (WGS) entry which is preliminary data.</text>
</comment>
<evidence type="ECO:0000313" key="8">
    <source>
        <dbReference type="Proteomes" id="UP000293764"/>
    </source>
</evidence>
<dbReference type="InterPro" id="IPR036188">
    <property type="entry name" value="FAD/NAD-bd_sf"/>
</dbReference>
<dbReference type="PRINTS" id="PR00411">
    <property type="entry name" value="PNDRDTASEI"/>
</dbReference>
<dbReference type="PANTHER" id="PTHR43557:SF2">
    <property type="entry name" value="RIESKE DOMAIN-CONTAINING PROTEIN-RELATED"/>
    <property type="match status" value="1"/>
</dbReference>
<keyword evidence="3" id="KW-0274">FAD</keyword>
<evidence type="ECO:0000256" key="1">
    <source>
        <dbReference type="ARBA" id="ARBA00001974"/>
    </source>
</evidence>
<dbReference type="InterPro" id="IPR028202">
    <property type="entry name" value="Reductase_C"/>
</dbReference>
<organism evidence="7 8">
    <name type="scientific">Pengzhenrongella frigida</name>
    <dbReference type="NCBI Taxonomy" id="1259133"/>
    <lineage>
        <taxon>Bacteria</taxon>
        <taxon>Bacillati</taxon>
        <taxon>Actinomycetota</taxon>
        <taxon>Actinomycetes</taxon>
        <taxon>Micrococcales</taxon>
        <taxon>Pengzhenrongella</taxon>
    </lineage>
</organism>
<reference evidence="7 8" key="1">
    <citation type="submission" date="2019-01" db="EMBL/GenBank/DDBJ databases">
        <title>Novel species of Cellulomonas.</title>
        <authorList>
            <person name="Liu Q."/>
            <person name="Xin Y.-H."/>
        </authorList>
    </citation>
    <scope>NUCLEOTIDE SEQUENCE [LARGE SCALE GENOMIC DNA]</scope>
    <source>
        <strain evidence="7 8">HLT2-17</strain>
    </source>
</reference>
<dbReference type="Gene3D" id="3.30.390.30">
    <property type="match status" value="1"/>
</dbReference>
<dbReference type="RefSeq" id="WP_130101853.1">
    <property type="nucleotide sequence ID" value="NZ_SDWW01000011.1"/>
</dbReference>
<keyword evidence="8" id="KW-1185">Reference proteome</keyword>
<keyword evidence="4" id="KW-0560">Oxidoreductase</keyword>
<dbReference type="PANTHER" id="PTHR43557">
    <property type="entry name" value="APOPTOSIS-INDUCING FACTOR 1"/>
    <property type="match status" value="1"/>
</dbReference>
<evidence type="ECO:0000256" key="2">
    <source>
        <dbReference type="ARBA" id="ARBA00022630"/>
    </source>
</evidence>
<dbReference type="SUPFAM" id="SSF51905">
    <property type="entry name" value="FAD/NAD(P)-binding domain"/>
    <property type="match status" value="2"/>
</dbReference>
<dbReference type="GO" id="GO:0005737">
    <property type="term" value="C:cytoplasm"/>
    <property type="evidence" value="ECO:0007669"/>
    <property type="project" value="TreeGrafter"/>
</dbReference>
<proteinExistence type="predicted"/>
<accession>A0A4Q5N543</accession>
<evidence type="ECO:0000259" key="5">
    <source>
        <dbReference type="Pfam" id="PF07992"/>
    </source>
</evidence>
<dbReference type="InterPro" id="IPR050446">
    <property type="entry name" value="FAD-oxidoreductase/Apoptosis"/>
</dbReference>
<dbReference type="OrthoDB" id="1145at2"/>